<dbReference type="Pfam" id="PF00672">
    <property type="entry name" value="HAMP"/>
    <property type="match status" value="1"/>
</dbReference>
<organism evidence="18 19">
    <name type="scientific">Vibrio mimicus</name>
    <dbReference type="NCBI Taxonomy" id="674"/>
    <lineage>
        <taxon>Bacteria</taxon>
        <taxon>Pseudomonadati</taxon>
        <taxon>Pseudomonadota</taxon>
        <taxon>Gammaproteobacteria</taxon>
        <taxon>Vibrionales</taxon>
        <taxon>Vibrionaceae</taxon>
        <taxon>Vibrio</taxon>
    </lineage>
</organism>
<dbReference type="Proteomes" id="UP000053748">
    <property type="component" value="Unassembled WGS sequence"/>
</dbReference>
<evidence type="ECO:0000256" key="4">
    <source>
        <dbReference type="ARBA" id="ARBA00022475"/>
    </source>
</evidence>
<keyword evidence="13" id="KW-0902">Two-component regulatory system</keyword>
<dbReference type="AlphaFoldDB" id="A0A2J9UX41"/>
<dbReference type="Pfam" id="PF02518">
    <property type="entry name" value="HATPase_c"/>
    <property type="match status" value="1"/>
</dbReference>
<feature type="transmembrane region" description="Helical" evidence="15">
    <location>
        <begin position="203"/>
        <end position="221"/>
    </location>
</feature>
<evidence type="ECO:0000256" key="6">
    <source>
        <dbReference type="ARBA" id="ARBA00022553"/>
    </source>
</evidence>
<dbReference type="InterPro" id="IPR005467">
    <property type="entry name" value="His_kinase_dom"/>
</dbReference>
<evidence type="ECO:0000256" key="3">
    <source>
        <dbReference type="ARBA" id="ARBA00012438"/>
    </source>
</evidence>
<evidence type="ECO:0000256" key="10">
    <source>
        <dbReference type="ARBA" id="ARBA00022777"/>
    </source>
</evidence>
<evidence type="ECO:0000256" key="1">
    <source>
        <dbReference type="ARBA" id="ARBA00000085"/>
    </source>
</evidence>
<accession>A0A2J9UX41</accession>
<dbReference type="SUPFAM" id="SSF47384">
    <property type="entry name" value="Homodimeric domain of signal transducing histidine kinase"/>
    <property type="match status" value="1"/>
</dbReference>
<evidence type="ECO:0000256" key="15">
    <source>
        <dbReference type="SAM" id="Phobius"/>
    </source>
</evidence>
<dbReference type="InterPro" id="IPR003594">
    <property type="entry name" value="HATPase_dom"/>
</dbReference>
<dbReference type="SUPFAM" id="SSF55874">
    <property type="entry name" value="ATPase domain of HSP90 chaperone/DNA topoisomerase II/histidine kinase"/>
    <property type="match status" value="1"/>
</dbReference>
<keyword evidence="9" id="KW-0547">Nucleotide-binding</keyword>
<dbReference type="PANTHER" id="PTHR44936:SF5">
    <property type="entry name" value="SENSOR HISTIDINE KINASE ENVZ"/>
    <property type="match status" value="1"/>
</dbReference>
<keyword evidence="14 15" id="KW-0472">Membrane</keyword>
<evidence type="ECO:0000256" key="13">
    <source>
        <dbReference type="ARBA" id="ARBA00023012"/>
    </source>
</evidence>
<dbReference type="InterPro" id="IPR050980">
    <property type="entry name" value="2C_sensor_his_kinase"/>
</dbReference>
<dbReference type="InterPro" id="IPR003660">
    <property type="entry name" value="HAMP_dom"/>
</dbReference>
<dbReference type="InterPro" id="IPR003661">
    <property type="entry name" value="HisK_dim/P_dom"/>
</dbReference>
<evidence type="ECO:0000259" key="17">
    <source>
        <dbReference type="PROSITE" id="PS50885"/>
    </source>
</evidence>
<keyword evidence="6" id="KW-0597">Phosphoprotein</keyword>
<evidence type="ECO:0000259" key="16">
    <source>
        <dbReference type="PROSITE" id="PS50109"/>
    </source>
</evidence>
<dbReference type="EC" id="2.7.13.3" evidence="3"/>
<evidence type="ECO:0000256" key="5">
    <source>
        <dbReference type="ARBA" id="ARBA00022519"/>
    </source>
</evidence>
<sequence length="477" mass="53920">MNIKQRFNSLAVRTSLFLVIVVVASQWLASAIWYQHSHKRDTEGLVTTVRSLALSAASTISFFQTLPAQYRHLVLNQLRNMGGTRFFVSLNDHDISIDALPESQRKTLVIEEVQKVLKQQLQGQPEILVEFTRRDQLKVFNNELLIDELPLLWAHYSLSYGELNPPILVLQVKVSAGEWFYLAAVLPAPYVDLETTYFERREWFTLVLSALLLLVCMGVIVQREITPIRHLAKAATLMSSRLKVPLVKEQGSNELKAAIRAFNKMHQRIDSHMKEREMLFSAISHDLKTPIACLKLRTEMLDDDRERERFTRIVNDLELMVKGALQCIRETDIHEEIEPIDLNLLVEHIAMRYESDKTSIQGQVISPLIGKPLALKRCIQNLVDNAIKYGHRAHIHFHEAESAITIAISDEGQSLDPSLIEKLCAPYYRAPQALHHEGNGLGLTISQSIAKAHGGKLELGLTAHGGLMATLSLPKDS</sequence>
<dbReference type="OrthoDB" id="9804645at2"/>
<dbReference type="GO" id="GO:0005886">
    <property type="term" value="C:plasma membrane"/>
    <property type="evidence" value="ECO:0007669"/>
    <property type="project" value="UniProtKB-SubCell"/>
</dbReference>
<feature type="domain" description="HAMP" evidence="17">
    <location>
        <begin position="222"/>
        <end position="274"/>
    </location>
</feature>
<keyword evidence="7" id="KW-0808">Transferase</keyword>
<dbReference type="CDD" id="cd00075">
    <property type="entry name" value="HATPase"/>
    <property type="match status" value="1"/>
</dbReference>
<evidence type="ECO:0000313" key="19">
    <source>
        <dbReference type="Proteomes" id="UP000053748"/>
    </source>
</evidence>
<protein>
    <recommendedName>
        <fullName evidence="3">histidine kinase</fullName>
        <ecNumber evidence="3">2.7.13.3</ecNumber>
    </recommendedName>
</protein>
<dbReference type="InterPro" id="IPR036890">
    <property type="entry name" value="HATPase_C_sf"/>
</dbReference>
<keyword evidence="12 15" id="KW-1133">Transmembrane helix</keyword>
<dbReference type="CDD" id="cd00082">
    <property type="entry name" value="HisKA"/>
    <property type="match status" value="1"/>
</dbReference>
<comment type="catalytic activity">
    <reaction evidence="1">
        <text>ATP + protein L-histidine = ADP + protein N-phospho-L-histidine.</text>
        <dbReference type="EC" id="2.7.13.3"/>
    </reaction>
</comment>
<reference evidence="18" key="1">
    <citation type="submission" date="2017-12" db="EMBL/GenBank/DDBJ databases">
        <title>FDA dAtabase for Regulatory Grade micrObial Sequences (FDA-ARGOS): Supporting development and validation of Infectious Disease Dx tests.</title>
        <authorList>
            <person name="Hoffmann M."/>
            <person name="Allard M."/>
            <person name="Evans P."/>
            <person name="Brown E."/>
            <person name="Tallon L.J."/>
            <person name="Sadzewicz L."/>
            <person name="Sengamalay N."/>
            <person name="Ott S."/>
            <person name="Godinez A."/>
            <person name="Nagaraj S."/>
            <person name="Vavikolanu K."/>
            <person name="Aluvathingal J."/>
            <person name="Nadendla S."/>
            <person name="Hobson J."/>
            <person name="Sichtig H."/>
        </authorList>
    </citation>
    <scope>NUCLEOTIDE SEQUENCE [LARGE SCALE GENOMIC DNA]</scope>
    <source>
        <strain evidence="18">FDAARGOS_113</strain>
    </source>
</reference>
<comment type="subcellular location">
    <subcellularLocation>
        <location evidence="2">Cell inner membrane</location>
        <topology evidence="2">Multi-pass membrane protein</topology>
    </subcellularLocation>
</comment>
<evidence type="ECO:0000256" key="9">
    <source>
        <dbReference type="ARBA" id="ARBA00022741"/>
    </source>
</evidence>
<dbReference type="PRINTS" id="PR00344">
    <property type="entry name" value="BCTRLSENSOR"/>
</dbReference>
<keyword evidence="19" id="KW-1185">Reference proteome</keyword>
<keyword evidence="11" id="KW-0067">ATP-binding</keyword>
<proteinExistence type="predicted"/>
<dbReference type="EMBL" id="LOSJ02000002">
    <property type="protein sequence ID" value="PNM56075.1"/>
    <property type="molecule type" value="Genomic_DNA"/>
</dbReference>
<dbReference type="GO" id="GO:0005524">
    <property type="term" value="F:ATP binding"/>
    <property type="evidence" value="ECO:0007669"/>
    <property type="project" value="UniProtKB-KW"/>
</dbReference>
<dbReference type="InterPro" id="IPR036097">
    <property type="entry name" value="HisK_dim/P_sf"/>
</dbReference>
<comment type="caution">
    <text evidence="18">The sequence shown here is derived from an EMBL/GenBank/DDBJ whole genome shotgun (WGS) entry which is preliminary data.</text>
</comment>
<dbReference type="GO" id="GO:0000155">
    <property type="term" value="F:phosphorelay sensor kinase activity"/>
    <property type="evidence" value="ECO:0007669"/>
    <property type="project" value="InterPro"/>
</dbReference>
<evidence type="ECO:0000256" key="2">
    <source>
        <dbReference type="ARBA" id="ARBA00004429"/>
    </source>
</evidence>
<gene>
    <name evidence="18" type="ORF">AL544_008305</name>
</gene>
<evidence type="ECO:0000256" key="14">
    <source>
        <dbReference type="ARBA" id="ARBA00023136"/>
    </source>
</evidence>
<evidence type="ECO:0000313" key="18">
    <source>
        <dbReference type="EMBL" id="PNM56075.1"/>
    </source>
</evidence>
<evidence type="ECO:0000256" key="8">
    <source>
        <dbReference type="ARBA" id="ARBA00022692"/>
    </source>
</evidence>
<evidence type="ECO:0000256" key="12">
    <source>
        <dbReference type="ARBA" id="ARBA00022989"/>
    </source>
</evidence>
<keyword evidence="10" id="KW-0418">Kinase</keyword>
<dbReference type="InterPro" id="IPR004358">
    <property type="entry name" value="Sig_transdc_His_kin-like_C"/>
</dbReference>
<dbReference type="PROSITE" id="PS50885">
    <property type="entry name" value="HAMP"/>
    <property type="match status" value="1"/>
</dbReference>
<keyword evidence="5" id="KW-0997">Cell inner membrane</keyword>
<dbReference type="RefSeq" id="WP_001022510.1">
    <property type="nucleotide sequence ID" value="NZ_CAWMSS010000001.1"/>
</dbReference>
<dbReference type="STRING" id="674.VM_05690"/>
<evidence type="ECO:0000256" key="7">
    <source>
        <dbReference type="ARBA" id="ARBA00022679"/>
    </source>
</evidence>
<keyword evidence="4" id="KW-1003">Cell membrane</keyword>
<dbReference type="PROSITE" id="PS50109">
    <property type="entry name" value="HIS_KIN"/>
    <property type="match status" value="1"/>
</dbReference>
<dbReference type="Gene3D" id="3.30.565.10">
    <property type="entry name" value="Histidine kinase-like ATPase, C-terminal domain"/>
    <property type="match status" value="1"/>
</dbReference>
<evidence type="ECO:0000256" key="11">
    <source>
        <dbReference type="ARBA" id="ARBA00022840"/>
    </source>
</evidence>
<dbReference type="PANTHER" id="PTHR44936">
    <property type="entry name" value="SENSOR PROTEIN CREC"/>
    <property type="match status" value="1"/>
</dbReference>
<feature type="domain" description="Histidine kinase" evidence="16">
    <location>
        <begin position="282"/>
        <end position="477"/>
    </location>
</feature>
<keyword evidence="8 15" id="KW-0812">Transmembrane</keyword>
<name>A0A2J9UX41_VIBMI</name>
<dbReference type="Gene3D" id="1.10.287.130">
    <property type="match status" value="1"/>
</dbReference>
<dbReference type="SMART" id="SM00387">
    <property type="entry name" value="HATPase_c"/>
    <property type="match status" value="1"/>
</dbReference>